<dbReference type="Pfam" id="PF05711">
    <property type="entry name" value="TylF"/>
    <property type="match status" value="1"/>
</dbReference>
<reference evidence="1" key="1">
    <citation type="journal article" date="2015" name="Nature">
        <title>Complex archaea that bridge the gap between prokaryotes and eukaryotes.</title>
        <authorList>
            <person name="Spang A."/>
            <person name="Saw J.H."/>
            <person name="Jorgensen S.L."/>
            <person name="Zaremba-Niedzwiedzka K."/>
            <person name="Martijn J."/>
            <person name="Lind A.E."/>
            <person name="van Eijk R."/>
            <person name="Schleper C."/>
            <person name="Guy L."/>
            <person name="Ettema T.J."/>
        </authorList>
    </citation>
    <scope>NUCLEOTIDE SEQUENCE</scope>
</reference>
<dbReference type="PANTHER" id="PTHR40036:SF1">
    <property type="entry name" value="MACROCIN O-METHYLTRANSFERASE"/>
    <property type="match status" value="1"/>
</dbReference>
<accession>A0A0F9W291</accession>
<name>A0A0F9W291_9ZZZZ</name>
<dbReference type="EMBL" id="LAZR01000242">
    <property type="protein sequence ID" value="KKN79766.1"/>
    <property type="molecule type" value="Genomic_DNA"/>
</dbReference>
<gene>
    <name evidence="1" type="ORF">LCGC14_0336210</name>
</gene>
<evidence type="ECO:0008006" key="2">
    <source>
        <dbReference type="Google" id="ProtNLM"/>
    </source>
</evidence>
<comment type="caution">
    <text evidence="1">The sequence shown here is derived from an EMBL/GenBank/DDBJ whole genome shotgun (WGS) entry which is preliminary data.</text>
</comment>
<evidence type="ECO:0000313" key="1">
    <source>
        <dbReference type="EMBL" id="KKN79766.1"/>
    </source>
</evidence>
<proteinExistence type="predicted"/>
<dbReference type="PANTHER" id="PTHR40036">
    <property type="entry name" value="MACROCIN O-METHYLTRANSFERASE"/>
    <property type="match status" value="1"/>
</dbReference>
<protein>
    <recommendedName>
        <fullName evidence="2">Methyltransferase</fullName>
    </recommendedName>
</protein>
<dbReference type="InterPro" id="IPR029063">
    <property type="entry name" value="SAM-dependent_MTases_sf"/>
</dbReference>
<dbReference type="SUPFAM" id="SSF53335">
    <property type="entry name" value="S-adenosyl-L-methionine-dependent methyltransferases"/>
    <property type="match status" value="1"/>
</dbReference>
<dbReference type="AlphaFoldDB" id="A0A0F9W291"/>
<dbReference type="InterPro" id="IPR008884">
    <property type="entry name" value="TylF_MeTrfase"/>
</dbReference>
<dbReference type="Gene3D" id="3.40.50.150">
    <property type="entry name" value="Vaccinia Virus protein VP39"/>
    <property type="match status" value="1"/>
</dbReference>
<sequence length="220" mass="25149">MVVSPEHMLGITMRHVEQNAIVGDYMEFGVFRGKSFIWAYRAAIARRLDQMFLWAFDSFRGLPEVGDDAGEQREIDDFYHGRYACSVDDFKNELHNAQLDLARVKIIEGWYNETLVESERDKWGVSQAAVVWVDCDLYESAKLVLEFVVPYLQVGTVLCFDDWLCFDGDPRQGEQRACSEWLVAHPEIGLSEFYRFGKRGKSFVVSRAASAFQGGNSDVC</sequence>
<organism evidence="1">
    <name type="scientific">marine sediment metagenome</name>
    <dbReference type="NCBI Taxonomy" id="412755"/>
    <lineage>
        <taxon>unclassified sequences</taxon>
        <taxon>metagenomes</taxon>
        <taxon>ecological metagenomes</taxon>
    </lineage>
</organism>